<dbReference type="InterPro" id="IPR052907">
    <property type="entry name" value="Beta-lactamase/esterase"/>
</dbReference>
<protein>
    <submittedName>
        <fullName evidence="2">Serine hydrolase domain-containing protein</fullName>
    </submittedName>
</protein>
<gene>
    <name evidence="2" type="ORF">ABFY20_18880</name>
</gene>
<evidence type="ECO:0000259" key="1">
    <source>
        <dbReference type="Pfam" id="PF00144"/>
    </source>
</evidence>
<name>A0AB39BGL5_9MICO</name>
<evidence type="ECO:0000313" key="2">
    <source>
        <dbReference type="EMBL" id="XDI05358.1"/>
    </source>
</evidence>
<dbReference type="AlphaFoldDB" id="A0AB39BGL5"/>
<dbReference type="SUPFAM" id="SSF56601">
    <property type="entry name" value="beta-lactamase/transpeptidase-like"/>
    <property type="match status" value="1"/>
</dbReference>
<dbReference type="InterPro" id="IPR012338">
    <property type="entry name" value="Beta-lactam/transpept-like"/>
</dbReference>
<sequence length="387" mass="41660">MNPNHDISAESASSGAVAPGFEAVRDRLDRYLADEPLYSAQLAVFWRGELIVDLVGGPDMAADSLTGVFSVSKGAGAAAISILVESGQLDLEQRVAHYWPEFAKSGKEGVLVRQLLSHQAGLLGVDERMSLDDFLDSEVAAARLARERPLWRPGSAFGYHGLTIGVFMEELVRRITGESLQSLYEREVRGPRDIDFFLGLPESEEPRYRDVLPMAPTEQQAAELAAQPRQPDGMAMLMFNSSRGIAGADISPNQRVVRAAGASAFGAVASGRGLAEHYAAVLGHVGTPFLSPETNRIMSQQQSWGIDRCFGDEHCFATVYQCPSHRVPFGSYRAFGHDGAGGALGFADPLHDLSFGYVPARMAYPGGVDPKAVELSRIVRAALPAEA</sequence>
<organism evidence="2">
    <name type="scientific">Herbiconiux sp. A18JL235</name>
    <dbReference type="NCBI Taxonomy" id="3152363"/>
    <lineage>
        <taxon>Bacteria</taxon>
        <taxon>Bacillati</taxon>
        <taxon>Actinomycetota</taxon>
        <taxon>Actinomycetes</taxon>
        <taxon>Micrococcales</taxon>
        <taxon>Microbacteriaceae</taxon>
        <taxon>Herbiconiux</taxon>
    </lineage>
</organism>
<dbReference type="EMBL" id="CP162511">
    <property type="protein sequence ID" value="XDI05358.1"/>
    <property type="molecule type" value="Genomic_DNA"/>
</dbReference>
<dbReference type="PANTHER" id="PTHR43319">
    <property type="entry name" value="BETA-LACTAMASE-RELATED"/>
    <property type="match status" value="1"/>
</dbReference>
<dbReference type="InterPro" id="IPR001466">
    <property type="entry name" value="Beta-lactam-related"/>
</dbReference>
<dbReference type="RefSeq" id="WP_368497746.1">
    <property type="nucleotide sequence ID" value="NZ_CP162511.1"/>
</dbReference>
<dbReference type="GO" id="GO:0016787">
    <property type="term" value="F:hydrolase activity"/>
    <property type="evidence" value="ECO:0007669"/>
    <property type="project" value="UniProtKB-KW"/>
</dbReference>
<feature type="domain" description="Beta-lactamase-related" evidence="1">
    <location>
        <begin position="26"/>
        <end position="363"/>
    </location>
</feature>
<dbReference type="Gene3D" id="3.40.710.10">
    <property type="entry name" value="DD-peptidase/beta-lactamase superfamily"/>
    <property type="match status" value="1"/>
</dbReference>
<dbReference type="Pfam" id="PF00144">
    <property type="entry name" value="Beta-lactamase"/>
    <property type="match status" value="1"/>
</dbReference>
<accession>A0AB39BGL5</accession>
<keyword evidence="2" id="KW-0378">Hydrolase</keyword>
<reference evidence="2" key="1">
    <citation type="submission" date="2024-05" db="EMBL/GenBank/DDBJ databases">
        <title>Herbiconiux sp. A18JL235.</title>
        <authorList>
            <person name="Zhang G."/>
        </authorList>
    </citation>
    <scope>NUCLEOTIDE SEQUENCE</scope>
    <source>
        <strain evidence="2">A18JL235</strain>
    </source>
</reference>
<proteinExistence type="predicted"/>
<dbReference type="PANTHER" id="PTHR43319:SF3">
    <property type="entry name" value="BETA-LACTAMASE-RELATED DOMAIN-CONTAINING PROTEIN"/>
    <property type="match status" value="1"/>
</dbReference>